<protein>
    <recommendedName>
        <fullName evidence="7">Carboxypeptidase</fullName>
        <ecNumber evidence="7">3.4.16.-</ecNumber>
    </recommendedName>
</protein>
<evidence type="ECO:0000256" key="6">
    <source>
        <dbReference type="ARBA" id="ARBA00023180"/>
    </source>
</evidence>
<dbReference type="OrthoDB" id="443318at2759"/>
<gene>
    <name evidence="8" type="ORF">ACAOBT_LOCUS28090</name>
</gene>
<dbReference type="AlphaFoldDB" id="A0A9P0M496"/>
<comment type="similarity">
    <text evidence="1 7">Belongs to the peptidase S10 family.</text>
</comment>
<evidence type="ECO:0000256" key="5">
    <source>
        <dbReference type="ARBA" id="ARBA00022801"/>
    </source>
</evidence>
<accession>A0A9P0M496</accession>
<evidence type="ECO:0000256" key="7">
    <source>
        <dbReference type="RuleBase" id="RU361156"/>
    </source>
</evidence>
<dbReference type="InterPro" id="IPR001563">
    <property type="entry name" value="Peptidase_S10"/>
</dbReference>
<evidence type="ECO:0000256" key="3">
    <source>
        <dbReference type="ARBA" id="ARBA00022670"/>
    </source>
</evidence>
<proteinExistence type="inferred from homology"/>
<feature type="chain" id="PRO_5040531958" description="Carboxypeptidase" evidence="7">
    <location>
        <begin position="23"/>
        <end position="285"/>
    </location>
</feature>
<evidence type="ECO:0000313" key="8">
    <source>
        <dbReference type="EMBL" id="CAH2004603.1"/>
    </source>
</evidence>
<keyword evidence="3 7" id="KW-0645">Protease</keyword>
<dbReference type="GO" id="GO:0004185">
    <property type="term" value="F:serine-type carboxypeptidase activity"/>
    <property type="evidence" value="ECO:0007669"/>
    <property type="project" value="UniProtKB-UniRule"/>
</dbReference>
<dbReference type="SUPFAM" id="SSF53474">
    <property type="entry name" value="alpha/beta-Hydrolases"/>
    <property type="match status" value="1"/>
</dbReference>
<keyword evidence="9" id="KW-1185">Reference proteome</keyword>
<dbReference type="GO" id="GO:0006508">
    <property type="term" value="P:proteolysis"/>
    <property type="evidence" value="ECO:0007669"/>
    <property type="project" value="UniProtKB-KW"/>
</dbReference>
<dbReference type="PANTHER" id="PTHR11802:SF472">
    <property type="entry name" value="SERINE CARBOXYPEPTIDASE CPVL-RELATED"/>
    <property type="match status" value="1"/>
</dbReference>
<dbReference type="PROSITE" id="PS00131">
    <property type="entry name" value="CARBOXYPEPT_SER_SER"/>
    <property type="match status" value="1"/>
</dbReference>
<sequence>MHFKLILSLTAYLSVNIPIVSSLINPHKPEEKNYLGGDVGEPLILTPLLEQNKTDEARRLADVALSEEVKSYSGYFTVNKHYNSNLFFWFFPSRGDYENDPVLLWLQGGPGSPSLYGLFMEHGPFQLNENAELELRKHAWTNNHSVIYIDNPVGAGFSFTHHKNGYARNQTQIGNELYTALQQFFVLFPELRKNEFYVTGESYAGKYVPTLAYTIYRNNPGAEAKINLKGVAIGNGYMDPLHQKGYAEYLYQLGLLDNNTSLYVKRYEEKGLLGTSTKNGTKKPY</sequence>
<keyword evidence="5 7" id="KW-0378">Hydrolase</keyword>
<dbReference type="InterPro" id="IPR029058">
    <property type="entry name" value="AB_hydrolase_fold"/>
</dbReference>
<dbReference type="EC" id="3.4.16.-" evidence="7"/>
<evidence type="ECO:0000313" key="9">
    <source>
        <dbReference type="Proteomes" id="UP001152888"/>
    </source>
</evidence>
<dbReference type="EMBL" id="CAKOFQ010007597">
    <property type="protein sequence ID" value="CAH2004603.1"/>
    <property type="molecule type" value="Genomic_DNA"/>
</dbReference>
<keyword evidence="2 7" id="KW-0121">Carboxypeptidase</keyword>
<dbReference type="PANTHER" id="PTHR11802">
    <property type="entry name" value="SERINE PROTEASE FAMILY S10 SERINE CARBOXYPEPTIDASE"/>
    <property type="match status" value="1"/>
</dbReference>
<feature type="signal peptide" evidence="7">
    <location>
        <begin position="1"/>
        <end position="22"/>
    </location>
</feature>
<organism evidence="8 9">
    <name type="scientific">Acanthoscelides obtectus</name>
    <name type="common">Bean weevil</name>
    <name type="synonym">Bruchus obtectus</name>
    <dbReference type="NCBI Taxonomy" id="200917"/>
    <lineage>
        <taxon>Eukaryota</taxon>
        <taxon>Metazoa</taxon>
        <taxon>Ecdysozoa</taxon>
        <taxon>Arthropoda</taxon>
        <taxon>Hexapoda</taxon>
        <taxon>Insecta</taxon>
        <taxon>Pterygota</taxon>
        <taxon>Neoptera</taxon>
        <taxon>Endopterygota</taxon>
        <taxon>Coleoptera</taxon>
        <taxon>Polyphaga</taxon>
        <taxon>Cucujiformia</taxon>
        <taxon>Chrysomeloidea</taxon>
        <taxon>Chrysomelidae</taxon>
        <taxon>Bruchinae</taxon>
        <taxon>Bruchini</taxon>
        <taxon>Acanthoscelides</taxon>
    </lineage>
</organism>
<name>A0A9P0M496_ACAOB</name>
<dbReference type="PRINTS" id="PR00724">
    <property type="entry name" value="CRBOXYPTASEC"/>
</dbReference>
<reference evidence="8" key="1">
    <citation type="submission" date="2022-03" db="EMBL/GenBank/DDBJ databases">
        <authorList>
            <person name="Sayadi A."/>
        </authorList>
    </citation>
    <scope>NUCLEOTIDE SEQUENCE</scope>
</reference>
<keyword evidence="4 7" id="KW-0732">Signal</keyword>
<evidence type="ECO:0000256" key="1">
    <source>
        <dbReference type="ARBA" id="ARBA00009431"/>
    </source>
</evidence>
<evidence type="ECO:0000256" key="2">
    <source>
        <dbReference type="ARBA" id="ARBA00022645"/>
    </source>
</evidence>
<dbReference type="InterPro" id="IPR018202">
    <property type="entry name" value="Ser_caboxypep_ser_AS"/>
</dbReference>
<dbReference type="Proteomes" id="UP001152888">
    <property type="component" value="Unassembled WGS sequence"/>
</dbReference>
<keyword evidence="6" id="KW-0325">Glycoprotein</keyword>
<evidence type="ECO:0000256" key="4">
    <source>
        <dbReference type="ARBA" id="ARBA00022729"/>
    </source>
</evidence>
<comment type="caution">
    <text evidence="8">The sequence shown here is derived from an EMBL/GenBank/DDBJ whole genome shotgun (WGS) entry which is preliminary data.</text>
</comment>
<dbReference type="Gene3D" id="3.40.50.1820">
    <property type="entry name" value="alpha/beta hydrolase"/>
    <property type="match status" value="1"/>
</dbReference>
<dbReference type="Pfam" id="PF00450">
    <property type="entry name" value="Peptidase_S10"/>
    <property type="match status" value="1"/>
</dbReference>